<sequence>MKDSLIQYYLKSSKVLLLNKSFLSVFRKMPNWMRIWGFYLASYLRGSKSQHCNFVIFAQGRTGSTVLVDLINSHPDAFCYGEVLAPNVVRGVKKPVRYAQGLTVFAKTPAVGFKVKVYQLEKAQNQCPRKVLHDFSDNGWKVIYLHRDNLLEHAISDLRSEKTGTYHQFGKNKQQQPLVDINYEEVERVVKFRENCRMAEKKALQGIDYFDISYEKNLCDATKQTETLNRLFDYLGLPEHQVSTRFNKVVKSDLSKVISDYATLEQRLKNSPYQHFLNAR</sequence>
<dbReference type="Gene3D" id="3.40.50.300">
    <property type="entry name" value="P-loop containing nucleotide triphosphate hydrolases"/>
    <property type="match status" value="1"/>
</dbReference>
<reference evidence="1 2" key="1">
    <citation type="submission" date="2019-04" db="EMBL/GenBank/DDBJ databases">
        <title>Thalassotalea guangxiensis sp. nov., isolated from sediment of the coastal wetland.</title>
        <authorList>
            <person name="Zheng S."/>
            <person name="Zhang D."/>
        </authorList>
    </citation>
    <scope>NUCLEOTIDE SEQUENCE [LARGE SCALE GENOMIC DNA]</scope>
    <source>
        <strain evidence="1 2">ZS-4</strain>
    </source>
</reference>
<comment type="caution">
    <text evidence="1">The sequence shown here is derived from an EMBL/GenBank/DDBJ whole genome shotgun (WGS) entry which is preliminary data.</text>
</comment>
<accession>A0A4U1B7N7</accession>
<evidence type="ECO:0000313" key="1">
    <source>
        <dbReference type="EMBL" id="TKB46633.1"/>
    </source>
</evidence>
<evidence type="ECO:0008006" key="3">
    <source>
        <dbReference type="Google" id="ProtNLM"/>
    </source>
</evidence>
<protein>
    <recommendedName>
        <fullName evidence="3">Sulfotransferase</fullName>
    </recommendedName>
</protein>
<dbReference type="SUPFAM" id="SSF52540">
    <property type="entry name" value="P-loop containing nucleoside triphosphate hydrolases"/>
    <property type="match status" value="1"/>
</dbReference>
<keyword evidence="2" id="KW-1185">Reference proteome</keyword>
<dbReference type="RefSeq" id="WP_136734700.1">
    <property type="nucleotide sequence ID" value="NZ_SWDB01000007.1"/>
</dbReference>
<name>A0A4U1B7N7_9GAMM</name>
<dbReference type="InterPro" id="IPR027417">
    <property type="entry name" value="P-loop_NTPase"/>
</dbReference>
<dbReference type="AlphaFoldDB" id="A0A4U1B7N7"/>
<evidence type="ECO:0000313" key="2">
    <source>
        <dbReference type="Proteomes" id="UP000307999"/>
    </source>
</evidence>
<dbReference type="Proteomes" id="UP000307999">
    <property type="component" value="Unassembled WGS sequence"/>
</dbReference>
<proteinExistence type="predicted"/>
<dbReference type="OrthoDB" id="7845842at2"/>
<organism evidence="1 2">
    <name type="scientific">Thalassotalea mangrovi</name>
    <dbReference type="NCBI Taxonomy" id="2572245"/>
    <lineage>
        <taxon>Bacteria</taxon>
        <taxon>Pseudomonadati</taxon>
        <taxon>Pseudomonadota</taxon>
        <taxon>Gammaproteobacteria</taxon>
        <taxon>Alteromonadales</taxon>
        <taxon>Colwelliaceae</taxon>
        <taxon>Thalassotalea</taxon>
    </lineage>
</organism>
<gene>
    <name evidence="1" type="ORF">E8M12_03515</name>
</gene>
<dbReference type="EMBL" id="SWDB01000007">
    <property type="protein sequence ID" value="TKB46633.1"/>
    <property type="molecule type" value="Genomic_DNA"/>
</dbReference>